<dbReference type="GO" id="GO:0015165">
    <property type="term" value="F:pyrimidine nucleotide-sugar transmembrane transporter activity"/>
    <property type="evidence" value="ECO:0007669"/>
    <property type="project" value="InterPro"/>
</dbReference>
<feature type="transmembrane region" description="Helical" evidence="5">
    <location>
        <begin position="61"/>
        <end position="83"/>
    </location>
</feature>
<accession>A0A9E7KGR2</accession>
<dbReference type="PANTHER" id="PTHR10231">
    <property type="entry name" value="NUCLEOTIDE-SUGAR TRANSMEMBRANE TRANSPORTER"/>
    <property type="match status" value="1"/>
</dbReference>
<feature type="transmembrane region" description="Helical" evidence="5">
    <location>
        <begin position="178"/>
        <end position="199"/>
    </location>
</feature>
<proteinExistence type="predicted"/>
<evidence type="ECO:0008006" key="8">
    <source>
        <dbReference type="Google" id="ProtNLM"/>
    </source>
</evidence>
<evidence type="ECO:0000256" key="1">
    <source>
        <dbReference type="ARBA" id="ARBA00004141"/>
    </source>
</evidence>
<feature type="transmembrane region" description="Helical" evidence="5">
    <location>
        <begin position="339"/>
        <end position="358"/>
    </location>
</feature>
<protein>
    <recommendedName>
        <fullName evidence="8">CMP-sialic acid transporter 3</fullName>
    </recommendedName>
</protein>
<evidence type="ECO:0000256" key="2">
    <source>
        <dbReference type="ARBA" id="ARBA00022692"/>
    </source>
</evidence>
<evidence type="ECO:0000256" key="3">
    <source>
        <dbReference type="ARBA" id="ARBA00022989"/>
    </source>
</evidence>
<dbReference type="EMBL" id="CP097509">
    <property type="protein sequence ID" value="URE16776.1"/>
    <property type="molecule type" value="Genomic_DNA"/>
</dbReference>
<evidence type="ECO:0000256" key="5">
    <source>
        <dbReference type="SAM" id="Phobius"/>
    </source>
</evidence>
<feature type="transmembrane region" description="Helical" evidence="5">
    <location>
        <begin position="304"/>
        <end position="324"/>
    </location>
</feature>
<comment type="subcellular location">
    <subcellularLocation>
        <location evidence="1">Membrane</location>
        <topology evidence="1">Multi-pass membrane protein</topology>
    </subcellularLocation>
</comment>
<evidence type="ECO:0000256" key="4">
    <source>
        <dbReference type="ARBA" id="ARBA00023136"/>
    </source>
</evidence>
<keyword evidence="3 5" id="KW-1133">Transmembrane helix</keyword>
<evidence type="ECO:0000313" key="6">
    <source>
        <dbReference type="EMBL" id="URE16776.1"/>
    </source>
</evidence>
<dbReference type="PIRSF" id="PIRSF005799">
    <property type="entry name" value="UDP-gal_transpt"/>
    <property type="match status" value="1"/>
</dbReference>
<feature type="transmembrane region" description="Helical" evidence="5">
    <location>
        <begin position="231"/>
        <end position="248"/>
    </location>
</feature>
<keyword evidence="7" id="KW-1185">Reference proteome</keyword>
<dbReference type="AlphaFoldDB" id="A0A9E7KGR2"/>
<dbReference type="OrthoDB" id="419167at2759"/>
<dbReference type="InterPro" id="IPR007271">
    <property type="entry name" value="Nuc_sug_transpt"/>
</dbReference>
<evidence type="ECO:0000313" key="7">
    <source>
        <dbReference type="Proteomes" id="UP001055439"/>
    </source>
</evidence>
<feature type="transmembrane region" description="Helical" evidence="5">
    <location>
        <begin position="95"/>
        <end position="115"/>
    </location>
</feature>
<name>A0A9E7KGR2_9LILI</name>
<keyword evidence="2 5" id="KW-0812">Transmembrane</keyword>
<dbReference type="Proteomes" id="UP001055439">
    <property type="component" value="Chromosome 7"/>
</dbReference>
<feature type="transmembrane region" description="Helical" evidence="5">
    <location>
        <begin position="260"/>
        <end position="283"/>
    </location>
</feature>
<reference evidence="6" key="1">
    <citation type="submission" date="2022-05" db="EMBL/GenBank/DDBJ databases">
        <title>The Musa troglodytarum L. genome provides insights into the mechanism of non-climacteric behaviour and enrichment of carotenoids.</title>
        <authorList>
            <person name="Wang J."/>
        </authorList>
    </citation>
    <scope>NUCLEOTIDE SEQUENCE</scope>
    <source>
        <tissue evidence="6">Leaf</tissue>
    </source>
</reference>
<dbReference type="GO" id="GO:0000139">
    <property type="term" value="C:Golgi membrane"/>
    <property type="evidence" value="ECO:0007669"/>
    <property type="project" value="InterPro"/>
</dbReference>
<keyword evidence="4 5" id="KW-0472">Membrane</keyword>
<dbReference type="Pfam" id="PF04142">
    <property type="entry name" value="Nuc_sug_transp"/>
    <property type="match status" value="1"/>
</dbReference>
<sequence length="464" mass="51381">MKFGGSQGSWVWNSDVQGFIMLEDGMIECSNCHSKLPAPGGKGISRAYDKNRNKTPPKHRALNVLLVAGDCILVGLQPILVYMSKVDGSFKFSPISVNFLTEAAKVLFAIIMLLSQAKKQNKGDKHLLSISTFVQAFRNNVLLSIPALLYAINNYLKFIMQLYFNPATVKMLSNLKHVAFIEFSGPELVLLVLVIAVLLKIIMRRRFSIIQASMDDNGVHEIRRLFLNMPYYSLAWEALALLLIGISVNQLKSLPEDTNALGLPVAMGAYLYTLMFVTVPSLASVFNEYALKSQFDTSIYLQNLFLYGYGAIFNFIAIVGTAVLKGPSSFDILQGHSKSTMFLICNNAAQGILSSFFFKYADTILKKYSSTVATIFTGIASAALFGHTLTINFILGISIVFISMHQFFSPLAKAKDDMSDERIEMMDAQDVRLKEASYVNMTPGATKDASHPVGPDERRMLLCV</sequence>
<gene>
    <name evidence="6" type="ORF">MUK42_17747</name>
</gene>
<organism evidence="6 7">
    <name type="scientific">Musa troglodytarum</name>
    <name type="common">fe'i banana</name>
    <dbReference type="NCBI Taxonomy" id="320322"/>
    <lineage>
        <taxon>Eukaryota</taxon>
        <taxon>Viridiplantae</taxon>
        <taxon>Streptophyta</taxon>
        <taxon>Embryophyta</taxon>
        <taxon>Tracheophyta</taxon>
        <taxon>Spermatophyta</taxon>
        <taxon>Magnoliopsida</taxon>
        <taxon>Liliopsida</taxon>
        <taxon>Zingiberales</taxon>
        <taxon>Musaceae</taxon>
        <taxon>Musa</taxon>
    </lineage>
</organism>